<dbReference type="AlphaFoldDB" id="A0A8J1XKP5"/>
<evidence type="ECO:0000313" key="5">
    <source>
        <dbReference type="Proteomes" id="UP000749559"/>
    </source>
</evidence>
<dbReference type="SUPFAM" id="SSF57845">
    <property type="entry name" value="B-box zinc-binding domain"/>
    <property type="match status" value="1"/>
</dbReference>
<dbReference type="InterPro" id="IPR013083">
    <property type="entry name" value="Znf_RING/FYVE/PHD"/>
</dbReference>
<evidence type="ECO:0000313" key="4">
    <source>
        <dbReference type="EMBL" id="CAH1776488.1"/>
    </source>
</evidence>
<dbReference type="InterPro" id="IPR000315">
    <property type="entry name" value="Znf_B-box"/>
</dbReference>
<organism evidence="4 5">
    <name type="scientific">Owenia fusiformis</name>
    <name type="common">Polychaete worm</name>
    <dbReference type="NCBI Taxonomy" id="6347"/>
    <lineage>
        <taxon>Eukaryota</taxon>
        <taxon>Metazoa</taxon>
        <taxon>Spiralia</taxon>
        <taxon>Lophotrochozoa</taxon>
        <taxon>Annelida</taxon>
        <taxon>Polychaeta</taxon>
        <taxon>Sedentaria</taxon>
        <taxon>Canalipalpata</taxon>
        <taxon>Sabellida</taxon>
        <taxon>Oweniida</taxon>
        <taxon>Oweniidae</taxon>
        <taxon>Owenia</taxon>
    </lineage>
</organism>
<dbReference type="Gene3D" id="3.30.160.60">
    <property type="entry name" value="Classic Zinc Finger"/>
    <property type="match status" value="1"/>
</dbReference>
<dbReference type="SUPFAM" id="SSF57850">
    <property type="entry name" value="RING/U-box"/>
    <property type="match status" value="1"/>
</dbReference>
<dbReference type="EMBL" id="CAIIXF020000002">
    <property type="protein sequence ID" value="CAH1776488.1"/>
    <property type="molecule type" value="Genomic_DNA"/>
</dbReference>
<dbReference type="InterPro" id="IPR017907">
    <property type="entry name" value="Znf_RING_CS"/>
</dbReference>
<keyword evidence="5" id="KW-1185">Reference proteome</keyword>
<name>A0A8J1XKP5_OWEFU</name>
<dbReference type="Proteomes" id="UP000749559">
    <property type="component" value="Unassembled WGS sequence"/>
</dbReference>
<keyword evidence="3" id="KW-0862">Zinc</keyword>
<evidence type="ECO:0000256" key="2">
    <source>
        <dbReference type="ARBA" id="ARBA00022771"/>
    </source>
</evidence>
<dbReference type="PANTHER" id="PTHR25462">
    <property type="entry name" value="BONUS, ISOFORM C-RELATED"/>
    <property type="match status" value="1"/>
</dbReference>
<dbReference type="OrthoDB" id="111250at2759"/>
<dbReference type="Pfam" id="PF13445">
    <property type="entry name" value="zf-RING_UBOX"/>
    <property type="match status" value="1"/>
</dbReference>
<keyword evidence="1" id="KW-0479">Metal-binding</keyword>
<sequence length="358" mass="40442">MATAKQKIDPLIDSVKCAICMEILDDPRSLPCMHSYCRKCIQSTMDKYQDKEFPCPICRDSCPIPDEGAAGLKVNCFASSVLDAVKDLSLSSSSSRVIMNCDICLQEDENVPAILKCIECNEKLCKGCGRTHKLLHSTKSHNVFQINGDTIQDTRAAMDMLSKRTLYCQVHTKEPLKYFCTKDQCLICQDCFALEHQGHPLNDIEQTAKANLKNLRSVIDIGKQRSAKYEDRIQRTHVQKNDFEKNIEECRSKLDADQKAVETKIKAHFKALNEKLTTMGNAAFKSKIGYLADLQFDKDAIDGTVKQLEALQEHGHAADIVYMIPEMNNKIKTWSSTPDFDPYPEAMIYVKPSQINDE</sequence>
<dbReference type="SMART" id="SM00336">
    <property type="entry name" value="BBOX"/>
    <property type="match status" value="1"/>
</dbReference>
<reference evidence="4" key="1">
    <citation type="submission" date="2022-03" db="EMBL/GenBank/DDBJ databases">
        <authorList>
            <person name="Martin C."/>
        </authorList>
    </citation>
    <scope>NUCLEOTIDE SEQUENCE</scope>
</reference>
<dbReference type="Pfam" id="PF00643">
    <property type="entry name" value="zf-B_box"/>
    <property type="match status" value="1"/>
</dbReference>
<dbReference type="GO" id="GO:0008270">
    <property type="term" value="F:zinc ion binding"/>
    <property type="evidence" value="ECO:0007669"/>
    <property type="project" value="UniProtKB-KW"/>
</dbReference>
<dbReference type="SMART" id="SM00184">
    <property type="entry name" value="RING"/>
    <property type="match status" value="2"/>
</dbReference>
<accession>A0A8J1XKP5</accession>
<dbReference type="PROSITE" id="PS50119">
    <property type="entry name" value="ZF_BBOX"/>
    <property type="match status" value="1"/>
</dbReference>
<protein>
    <submittedName>
        <fullName evidence="4">Uncharacterized protein</fullName>
    </submittedName>
</protein>
<comment type="caution">
    <text evidence="4">The sequence shown here is derived from an EMBL/GenBank/DDBJ whole genome shotgun (WGS) entry which is preliminary data.</text>
</comment>
<dbReference type="Gene3D" id="4.10.830.40">
    <property type="match status" value="1"/>
</dbReference>
<dbReference type="InterPro" id="IPR047153">
    <property type="entry name" value="TRIM45/56/19-like"/>
</dbReference>
<dbReference type="PROSITE" id="PS50089">
    <property type="entry name" value="ZF_RING_2"/>
    <property type="match status" value="1"/>
</dbReference>
<gene>
    <name evidence="4" type="ORF">OFUS_LOCUS3661</name>
</gene>
<dbReference type="PANTHER" id="PTHR25462:SF296">
    <property type="entry name" value="MEIOTIC P26, ISOFORM F"/>
    <property type="match status" value="1"/>
</dbReference>
<proteinExistence type="predicted"/>
<feature type="non-terminal residue" evidence="4">
    <location>
        <position position="358"/>
    </location>
</feature>
<dbReference type="PROSITE" id="PS00518">
    <property type="entry name" value="ZF_RING_1"/>
    <property type="match status" value="1"/>
</dbReference>
<dbReference type="CDD" id="cd19756">
    <property type="entry name" value="Bbox2"/>
    <property type="match status" value="1"/>
</dbReference>
<dbReference type="InterPro" id="IPR001841">
    <property type="entry name" value="Znf_RING"/>
</dbReference>
<dbReference type="Gene3D" id="3.30.40.10">
    <property type="entry name" value="Zinc/RING finger domain, C3HC4 (zinc finger)"/>
    <property type="match status" value="1"/>
</dbReference>
<evidence type="ECO:0000256" key="3">
    <source>
        <dbReference type="ARBA" id="ARBA00022833"/>
    </source>
</evidence>
<keyword evidence="2" id="KW-0863">Zinc-finger</keyword>
<dbReference type="InterPro" id="IPR027370">
    <property type="entry name" value="Znf-RING_euk"/>
</dbReference>
<evidence type="ECO:0000256" key="1">
    <source>
        <dbReference type="ARBA" id="ARBA00022723"/>
    </source>
</evidence>